<evidence type="ECO:0008006" key="3">
    <source>
        <dbReference type="Google" id="ProtNLM"/>
    </source>
</evidence>
<accession>A0A1D7VZ32</accession>
<reference evidence="2" key="1">
    <citation type="submission" date="2016-09" db="EMBL/GenBank/DDBJ databases">
        <title>Complete Genome Sequence of Brevibacterium linens SMQ-1335.</title>
        <authorList>
            <person name="de Melo A.G."/>
            <person name="Labrie S.J."/>
            <person name="Dumaresq J."/>
            <person name="Roberts R.J."/>
            <person name="Tremblay D.M."/>
            <person name="Moineau S."/>
        </authorList>
    </citation>
    <scope>NUCLEOTIDE SEQUENCE [LARGE SCALE GENOMIC DNA]</scope>
    <source>
        <strain evidence="2">SMQ-1335</strain>
    </source>
</reference>
<dbReference type="Gene3D" id="2.30.30.30">
    <property type="match status" value="1"/>
</dbReference>
<sequence length="56" mass="6254">MTEFNIGDTVQIITGPLKHSVGTVVYLYEETGKYLVRTGVGAQDYYAPDEIELFNP</sequence>
<dbReference type="InterPro" id="IPR014722">
    <property type="entry name" value="Rib_uL2_dom2"/>
</dbReference>
<dbReference type="KEGG" id="blin:BLSMQ_0308"/>
<organism evidence="1 2">
    <name type="scientific">Brevibacterium aurantiacum</name>
    <dbReference type="NCBI Taxonomy" id="273384"/>
    <lineage>
        <taxon>Bacteria</taxon>
        <taxon>Bacillati</taxon>
        <taxon>Actinomycetota</taxon>
        <taxon>Actinomycetes</taxon>
        <taxon>Micrococcales</taxon>
        <taxon>Brevibacteriaceae</taxon>
        <taxon>Brevibacterium</taxon>
    </lineage>
</organism>
<evidence type="ECO:0000313" key="2">
    <source>
        <dbReference type="Proteomes" id="UP000094793"/>
    </source>
</evidence>
<dbReference type="SUPFAM" id="SSF50104">
    <property type="entry name" value="Translation proteins SH3-like domain"/>
    <property type="match status" value="1"/>
</dbReference>
<gene>
    <name evidence="1" type="ORF">BLSMQ_0308</name>
</gene>
<dbReference type="AlphaFoldDB" id="A0A1D7VZ32"/>
<dbReference type="RefSeq" id="WP_165771016.1">
    <property type="nucleotide sequence ID" value="NZ_CP017150.1"/>
</dbReference>
<dbReference type="InterPro" id="IPR008991">
    <property type="entry name" value="Translation_prot_SH3-like_sf"/>
</dbReference>
<proteinExistence type="predicted"/>
<dbReference type="Proteomes" id="UP000094793">
    <property type="component" value="Chromosome"/>
</dbReference>
<protein>
    <recommendedName>
        <fullName evidence="3">KOW domain-containing protein</fullName>
    </recommendedName>
</protein>
<name>A0A1D7VZ32_BREAU</name>
<evidence type="ECO:0000313" key="1">
    <source>
        <dbReference type="EMBL" id="AOP52026.1"/>
    </source>
</evidence>
<dbReference type="EMBL" id="CP017150">
    <property type="protein sequence ID" value="AOP52026.1"/>
    <property type="molecule type" value="Genomic_DNA"/>
</dbReference>
<dbReference type="PATRIC" id="fig|1703.10.peg.322"/>